<accession>A0A174NVS6</accession>
<keyword evidence="1" id="KW-0472">Membrane</keyword>
<evidence type="ECO:0000313" key="3">
    <source>
        <dbReference type="Proteomes" id="UP000095564"/>
    </source>
</evidence>
<feature type="transmembrane region" description="Helical" evidence="1">
    <location>
        <begin position="116"/>
        <end position="140"/>
    </location>
</feature>
<dbReference type="EMBL" id="CZAU01000013">
    <property type="protein sequence ID" value="CUP52803.1"/>
    <property type="molecule type" value="Genomic_DNA"/>
</dbReference>
<proteinExistence type="predicted"/>
<name>A0A174NVS6_ANAHA</name>
<keyword evidence="1" id="KW-0812">Transmembrane</keyword>
<reference evidence="2 3" key="1">
    <citation type="submission" date="2015-09" db="EMBL/GenBank/DDBJ databases">
        <authorList>
            <consortium name="Pathogen Informatics"/>
        </authorList>
    </citation>
    <scope>NUCLEOTIDE SEQUENCE [LARGE SCALE GENOMIC DNA]</scope>
    <source>
        <strain evidence="2 3">2789STDY5834908</strain>
    </source>
</reference>
<dbReference type="AlphaFoldDB" id="A0A174NVS6"/>
<gene>
    <name evidence="2" type="ORF">ERS852520_01571</name>
</gene>
<organism evidence="2 3">
    <name type="scientific">Anaerostipes hadrus</name>
    <dbReference type="NCBI Taxonomy" id="649756"/>
    <lineage>
        <taxon>Bacteria</taxon>
        <taxon>Bacillati</taxon>
        <taxon>Bacillota</taxon>
        <taxon>Clostridia</taxon>
        <taxon>Lachnospirales</taxon>
        <taxon>Lachnospiraceae</taxon>
        <taxon>Anaerostipes</taxon>
    </lineage>
</organism>
<evidence type="ECO:0000313" key="2">
    <source>
        <dbReference type="EMBL" id="CUP52803.1"/>
    </source>
</evidence>
<protein>
    <submittedName>
        <fullName evidence="2">Uncharacterized protein</fullName>
    </submittedName>
</protein>
<keyword evidence="1" id="KW-1133">Transmembrane helix</keyword>
<evidence type="ECO:0000256" key="1">
    <source>
        <dbReference type="SAM" id="Phobius"/>
    </source>
</evidence>
<dbReference type="Proteomes" id="UP000095564">
    <property type="component" value="Unassembled WGS sequence"/>
</dbReference>
<sequence>MSIAIPPLEATCHSLNGWWSLTNDENQDNLKYDPEYEDQESELKNFKGQKVCSGYTYSDKNLNINAYVYGKTFVKPGKYDSLYPDAEYYVKNTNTKMGLKLKLLNYAIKAYRSDTYVVFIFVYEFLLTVFVYLPAIIISVCEDEDDEDDKKGA</sequence>